<evidence type="ECO:0000256" key="3">
    <source>
        <dbReference type="ARBA" id="ARBA00022737"/>
    </source>
</evidence>
<dbReference type="CDD" id="cd00051">
    <property type="entry name" value="EFh"/>
    <property type="match status" value="1"/>
</dbReference>
<name>A0ABQ8U4V7_9EUKA</name>
<keyword evidence="10" id="KW-1185">Reference proteome</keyword>
<dbReference type="InterPro" id="IPR011992">
    <property type="entry name" value="EF-hand-dom_pair"/>
</dbReference>
<dbReference type="InterPro" id="IPR001715">
    <property type="entry name" value="CH_dom"/>
</dbReference>
<dbReference type="SMART" id="SM00150">
    <property type="entry name" value="SPEC"/>
    <property type="match status" value="3"/>
</dbReference>
<feature type="domain" description="EF-hand" evidence="8">
    <location>
        <begin position="1422"/>
        <end position="1457"/>
    </location>
</feature>
<dbReference type="Pfam" id="PF08726">
    <property type="entry name" value="EFhand_Ca_insen"/>
    <property type="match status" value="1"/>
</dbReference>
<dbReference type="InterPro" id="IPR018247">
    <property type="entry name" value="EF_Hand_1_Ca_BS"/>
</dbReference>
<dbReference type="SMART" id="SM01184">
    <property type="entry name" value="efhand_Ca_insen"/>
    <property type="match status" value="1"/>
</dbReference>
<organism evidence="9 10">
    <name type="scientific">Paratrimastix pyriformis</name>
    <dbReference type="NCBI Taxonomy" id="342808"/>
    <lineage>
        <taxon>Eukaryota</taxon>
        <taxon>Metamonada</taxon>
        <taxon>Preaxostyla</taxon>
        <taxon>Paratrimastigidae</taxon>
        <taxon>Paratrimastix</taxon>
    </lineage>
</organism>
<dbReference type="SUPFAM" id="SSF47473">
    <property type="entry name" value="EF-hand"/>
    <property type="match status" value="1"/>
</dbReference>
<comment type="similarity">
    <text evidence="1">Belongs to the alpha-actinin family.</text>
</comment>
<dbReference type="Gene3D" id="1.10.418.10">
    <property type="entry name" value="Calponin-like domain"/>
    <property type="match status" value="2"/>
</dbReference>
<evidence type="ECO:0000313" key="10">
    <source>
        <dbReference type="Proteomes" id="UP001141327"/>
    </source>
</evidence>
<keyword evidence="5" id="KW-0009">Actin-binding</keyword>
<dbReference type="InterPro" id="IPR014837">
    <property type="entry name" value="EF-hand_Ca_insen"/>
</dbReference>
<dbReference type="InterPro" id="IPR001589">
    <property type="entry name" value="Actinin_actin-bd_CS"/>
</dbReference>
<dbReference type="SMART" id="SM00054">
    <property type="entry name" value="EFh"/>
    <property type="match status" value="1"/>
</dbReference>
<dbReference type="Pfam" id="PF00435">
    <property type="entry name" value="Spectrin"/>
    <property type="match status" value="3"/>
</dbReference>
<dbReference type="Gene3D" id="1.10.238.10">
    <property type="entry name" value="EF-hand"/>
    <property type="match status" value="2"/>
</dbReference>
<evidence type="ECO:0000256" key="5">
    <source>
        <dbReference type="ARBA" id="ARBA00023203"/>
    </source>
</evidence>
<feature type="domain" description="Calponin-homology (CH)" evidence="7">
    <location>
        <begin position="10"/>
        <end position="115"/>
    </location>
</feature>
<evidence type="ECO:0000259" key="8">
    <source>
        <dbReference type="PROSITE" id="PS50222"/>
    </source>
</evidence>
<dbReference type="InterPro" id="IPR018159">
    <property type="entry name" value="Spectrin/alpha-actinin"/>
</dbReference>
<dbReference type="Pfam" id="PF13405">
    <property type="entry name" value="EF-hand_6"/>
    <property type="match status" value="1"/>
</dbReference>
<evidence type="ECO:0000256" key="2">
    <source>
        <dbReference type="ARBA" id="ARBA00022723"/>
    </source>
</evidence>
<protein>
    <submittedName>
        <fullName evidence="9">Alpha-actinin A</fullName>
    </submittedName>
</protein>
<keyword evidence="4" id="KW-0106">Calcium</keyword>
<dbReference type="InterPro" id="IPR002048">
    <property type="entry name" value="EF_hand_dom"/>
</dbReference>
<dbReference type="CDD" id="cd00176">
    <property type="entry name" value="SPEC"/>
    <property type="match status" value="1"/>
</dbReference>
<dbReference type="PANTHER" id="PTHR11915">
    <property type="entry name" value="SPECTRIN/FILAMIN RELATED CYTOSKELETAL PROTEIN"/>
    <property type="match status" value="1"/>
</dbReference>
<dbReference type="InterPro" id="IPR002017">
    <property type="entry name" value="Spectrin_repeat"/>
</dbReference>
<accession>A0ABQ8U4V7</accession>
<evidence type="ECO:0000259" key="7">
    <source>
        <dbReference type="PROSITE" id="PS50021"/>
    </source>
</evidence>
<evidence type="ECO:0000256" key="1">
    <source>
        <dbReference type="ARBA" id="ARBA00010255"/>
    </source>
</evidence>
<evidence type="ECO:0000313" key="9">
    <source>
        <dbReference type="EMBL" id="KAJ4454393.1"/>
    </source>
</evidence>
<dbReference type="Pfam" id="PF00307">
    <property type="entry name" value="CH"/>
    <property type="match status" value="2"/>
</dbReference>
<dbReference type="SUPFAM" id="SSF46966">
    <property type="entry name" value="Spectrin repeat"/>
    <property type="match status" value="5"/>
</dbReference>
<dbReference type="PROSITE" id="PS50222">
    <property type="entry name" value="EF_HAND_2"/>
    <property type="match status" value="1"/>
</dbReference>
<comment type="caution">
    <text evidence="9">The sequence shown here is derived from an EMBL/GenBank/DDBJ whole genome shotgun (WGS) entry which is preliminary data.</text>
</comment>
<reference evidence="9" key="1">
    <citation type="journal article" date="2022" name="bioRxiv">
        <title>Genomics of Preaxostyla Flagellates Illuminates Evolutionary Transitions and the Path Towards Mitochondrial Loss.</title>
        <authorList>
            <person name="Novak L.V.F."/>
            <person name="Treitli S.C."/>
            <person name="Pyrih J."/>
            <person name="Halakuc P."/>
            <person name="Pipaliya S.V."/>
            <person name="Vacek V."/>
            <person name="Brzon O."/>
            <person name="Soukal P."/>
            <person name="Eme L."/>
            <person name="Dacks J.B."/>
            <person name="Karnkowska A."/>
            <person name="Elias M."/>
            <person name="Hampl V."/>
        </authorList>
    </citation>
    <scope>NUCLEOTIDE SEQUENCE</scope>
    <source>
        <strain evidence="9">RCP-MX</strain>
    </source>
</reference>
<dbReference type="Gene3D" id="1.20.58.60">
    <property type="match status" value="7"/>
</dbReference>
<proteinExistence type="inferred from homology"/>
<sequence length="1554" mass="174233">MSASRDAWITAQKRAFTGWMNIQLAKRNIAPVNDIFTDLEDGVALCQLAEIILDCKIKYTPRERIKMVYPKLENINFALQEMKKKVFVSAEPAQIRSGDPRMILGMLWTLILRIQVSEVSIEQKTAKEGLLLWCQRKTAGYRDVAVRDFTNSWKDGLALCALIHKHYPALIPFDTLTKANAVDNLNMAFEVALREWNIPKMLDANEMVQAPDELSVVTYLTQFFHAFSKSAQSEVASRRVTKLVELTQSNDEMKADYERRATELVAQLKEAVAQMEDRSFDNTLAGAIQKMKDFENFKSTTKPALTSQKLEVETIMGSIAMKLRTCDRPPFHPAEEIALPTALSRLPATACLAYLFCLACLPLPVSLALMAFLSSECSVPLLHTHAAPHLQAIEALYAHMEEEEAKRGLALREELMKQKKLASAEAQFEGKISGLEHWVADKKIFLDNDNLGDTLGGVQNSMKMQEAFEDEFRITRQAREVECERLAEEMLGLHYQEVQISERLAALKASLDALHEQSQKRKAALEQARERELEKERLRKEFAAMANEAQRWLRDTHETIQDHTFPEGLQAITDYRAKLDSDNAAIESTFATKLAAMTELDGRMTAAGITDNKYTALRLSDMNTANESVKEQIVKRDEAYRKELEHQQTLDEKCRAFAEGIKTYVDLAEQQRAQVEALMGPLKSATALEPLEEGKTALEEHKARFDSALGGLDDLAQMERENAEAGVRENPHTPLTVALLRTQLDDHAHFLRENATFVALEIHRLRFAKQADALAAQLAAQHSAVEATSGTPEACAEALRAIAAQGEALVPEVDALAELERQGTALGVTENRHTRHTAATLRAQWEDHVVFVKEAITTQLAEGRRLLFARAAEAFAKAVKDQRAAMEALAGEPQARIVAIEELYQEGAAPAAQLEELRAIDGANRSEFGITENKHTSWTLRLLESLWTQHTRYVSHALTHLRKEVRRLEWAHQAEEYARAVEERRRAVEGCQGSLKEQADAIRALTTAAPLLTDQLAALAAADQENREQHGIADNTHTKFTLAALQAMQARLDRWVQERLTHLDLEERRVEFAQKATAFAESLAAMRSQIEAIAATEADTLEARIEKVTAAYGKGAALEEPWDELGSMDRRNSSVGITSNTHTTLTIAILGARKAQLGRFVETTLGYLNDQVFLRDRSAKEESEIAAKEKRDAACIDFAQKAIAMNTYMESIQSALAAPMLDTETLGDAQQLKEQFETVVLAGHQTQKPAFEELRQSHERVVAEGVTANPFCHLTMEALAEKWEALEKSLDERKERVAQELERQEVCEGLRRSFAEKATALAKFCADHKKAFADLAGDLQAQLAEAKSREAEIDAAKDEIVAEVQKIAQELSEMNVTINEHTDLDVYTVKAMYEALVNICKRSVGVLEQRLVAQKMGDITPEELAEFRECFDHFDQDHSGDLQRLEFKACLASLGQEVADEQMETLWKQMAGDRDCITFDSFTQYMKNRTKDTDSKEEVVASFKEIAKDKPFVTADDLRGANLEGKHVEYLSTHMPPKEAGFDYEAFTEQAFTR</sequence>
<evidence type="ECO:0000256" key="4">
    <source>
        <dbReference type="ARBA" id="ARBA00022837"/>
    </source>
</evidence>
<dbReference type="SMART" id="SM00033">
    <property type="entry name" value="CH"/>
    <property type="match status" value="2"/>
</dbReference>
<feature type="coiled-coil region" evidence="6">
    <location>
        <begin position="508"/>
        <end position="555"/>
    </location>
</feature>
<dbReference type="PROSITE" id="PS00018">
    <property type="entry name" value="EF_HAND_1"/>
    <property type="match status" value="1"/>
</dbReference>
<evidence type="ECO:0000256" key="6">
    <source>
        <dbReference type="SAM" id="Coils"/>
    </source>
</evidence>
<keyword evidence="2" id="KW-0479">Metal-binding</keyword>
<keyword evidence="6" id="KW-0175">Coiled coil</keyword>
<keyword evidence="3" id="KW-0677">Repeat</keyword>
<dbReference type="PROSITE" id="PS50021">
    <property type="entry name" value="CH"/>
    <property type="match status" value="2"/>
</dbReference>
<dbReference type="InterPro" id="IPR036872">
    <property type="entry name" value="CH_dom_sf"/>
</dbReference>
<feature type="domain" description="Calponin-homology (CH)" evidence="7">
    <location>
        <begin position="124"/>
        <end position="228"/>
    </location>
</feature>
<dbReference type="SUPFAM" id="SSF47576">
    <property type="entry name" value="Calponin-homology domain, CH-domain"/>
    <property type="match status" value="1"/>
</dbReference>
<dbReference type="PROSITE" id="PS00019">
    <property type="entry name" value="ACTININ_1"/>
    <property type="match status" value="1"/>
</dbReference>
<dbReference type="EMBL" id="JAPMOS010000160">
    <property type="protein sequence ID" value="KAJ4454393.1"/>
    <property type="molecule type" value="Genomic_DNA"/>
</dbReference>
<gene>
    <name evidence="9" type="ORF">PAPYR_10900</name>
</gene>
<dbReference type="Proteomes" id="UP001141327">
    <property type="component" value="Unassembled WGS sequence"/>
</dbReference>